<keyword evidence="3" id="KW-1185">Reference proteome</keyword>
<evidence type="ECO:0000256" key="1">
    <source>
        <dbReference type="SAM" id="MobiDB-lite"/>
    </source>
</evidence>
<name>A0AAP0P3J1_9MAGN</name>
<organism evidence="2 3">
    <name type="scientific">Stephania cephalantha</name>
    <dbReference type="NCBI Taxonomy" id="152367"/>
    <lineage>
        <taxon>Eukaryota</taxon>
        <taxon>Viridiplantae</taxon>
        <taxon>Streptophyta</taxon>
        <taxon>Embryophyta</taxon>
        <taxon>Tracheophyta</taxon>
        <taxon>Spermatophyta</taxon>
        <taxon>Magnoliopsida</taxon>
        <taxon>Ranunculales</taxon>
        <taxon>Menispermaceae</taxon>
        <taxon>Menispermoideae</taxon>
        <taxon>Cissampelideae</taxon>
        <taxon>Stephania</taxon>
    </lineage>
</organism>
<dbReference type="Proteomes" id="UP001419268">
    <property type="component" value="Unassembled WGS sequence"/>
</dbReference>
<dbReference type="EMBL" id="JBBNAG010000006">
    <property type="protein sequence ID" value="KAK9126146.1"/>
    <property type="molecule type" value="Genomic_DNA"/>
</dbReference>
<protein>
    <submittedName>
        <fullName evidence="2">Uncharacterized protein</fullName>
    </submittedName>
</protein>
<evidence type="ECO:0000313" key="3">
    <source>
        <dbReference type="Proteomes" id="UP001419268"/>
    </source>
</evidence>
<gene>
    <name evidence="2" type="ORF">Scep_014992</name>
</gene>
<feature type="region of interest" description="Disordered" evidence="1">
    <location>
        <begin position="1"/>
        <end position="28"/>
    </location>
</feature>
<evidence type="ECO:0000313" key="2">
    <source>
        <dbReference type="EMBL" id="KAK9126146.1"/>
    </source>
</evidence>
<proteinExistence type="predicted"/>
<accession>A0AAP0P3J1</accession>
<sequence>MQEMEARHRQDREADQERHQRDFERSRKEMQYRFARLEELVSEGIRCGDIKPTSSPTPHYDMGYS</sequence>
<comment type="caution">
    <text evidence="2">The sequence shown here is derived from an EMBL/GenBank/DDBJ whole genome shotgun (WGS) entry which is preliminary data.</text>
</comment>
<dbReference type="AlphaFoldDB" id="A0AAP0P3J1"/>
<reference evidence="2 3" key="1">
    <citation type="submission" date="2024-01" db="EMBL/GenBank/DDBJ databases">
        <title>Genome assemblies of Stephania.</title>
        <authorList>
            <person name="Yang L."/>
        </authorList>
    </citation>
    <scope>NUCLEOTIDE SEQUENCE [LARGE SCALE GENOMIC DNA]</scope>
    <source>
        <strain evidence="2">JXDWG</strain>
        <tissue evidence="2">Leaf</tissue>
    </source>
</reference>